<feature type="region of interest" description="Disordered" evidence="1">
    <location>
        <begin position="822"/>
        <end position="1008"/>
    </location>
</feature>
<feature type="compositionally biased region" description="Low complexity" evidence="1">
    <location>
        <begin position="136"/>
        <end position="163"/>
    </location>
</feature>
<feature type="compositionally biased region" description="Basic and acidic residues" evidence="1">
    <location>
        <begin position="89"/>
        <end position="107"/>
    </location>
</feature>
<evidence type="ECO:0000313" key="4">
    <source>
        <dbReference type="Proteomes" id="UP001201980"/>
    </source>
</evidence>
<feature type="compositionally biased region" description="Low complexity" evidence="1">
    <location>
        <begin position="654"/>
        <end position="663"/>
    </location>
</feature>
<protein>
    <submittedName>
        <fullName evidence="3">Uncharacterized protein</fullName>
    </submittedName>
</protein>
<feature type="compositionally biased region" description="Gly residues" evidence="1">
    <location>
        <begin position="596"/>
        <end position="608"/>
    </location>
</feature>
<accession>A0AAD5WQK6</accession>
<feature type="region of interest" description="Disordered" evidence="1">
    <location>
        <begin position="505"/>
        <end position="551"/>
    </location>
</feature>
<dbReference type="EMBL" id="JAKWBI020000212">
    <property type="protein sequence ID" value="KAJ2898934.1"/>
    <property type="molecule type" value="Genomic_DNA"/>
</dbReference>
<gene>
    <name evidence="3" type="ORF">MKZ38_003567</name>
</gene>
<feature type="region of interest" description="Disordered" evidence="1">
    <location>
        <begin position="65"/>
        <end position="210"/>
    </location>
</feature>
<proteinExistence type="predicted"/>
<feature type="region of interest" description="Disordered" evidence="1">
    <location>
        <begin position="365"/>
        <end position="385"/>
    </location>
</feature>
<evidence type="ECO:0000256" key="2">
    <source>
        <dbReference type="SAM" id="SignalP"/>
    </source>
</evidence>
<feature type="compositionally biased region" description="Basic and acidic residues" evidence="1">
    <location>
        <begin position="966"/>
        <end position="977"/>
    </location>
</feature>
<feature type="chain" id="PRO_5042281490" evidence="2">
    <location>
        <begin position="26"/>
        <end position="1008"/>
    </location>
</feature>
<feature type="region of interest" description="Disordered" evidence="1">
    <location>
        <begin position="228"/>
        <end position="298"/>
    </location>
</feature>
<feature type="compositionally biased region" description="Gly residues" evidence="1">
    <location>
        <begin position="442"/>
        <end position="451"/>
    </location>
</feature>
<feature type="signal peptide" evidence="2">
    <location>
        <begin position="1"/>
        <end position="25"/>
    </location>
</feature>
<dbReference type="Proteomes" id="UP001201980">
    <property type="component" value="Unassembled WGS sequence"/>
</dbReference>
<keyword evidence="4" id="KW-1185">Reference proteome</keyword>
<feature type="compositionally biased region" description="Basic and acidic residues" evidence="1">
    <location>
        <begin position="535"/>
        <end position="551"/>
    </location>
</feature>
<feature type="compositionally biased region" description="Gly residues" evidence="1">
    <location>
        <begin position="926"/>
        <end position="941"/>
    </location>
</feature>
<feature type="compositionally biased region" description="Acidic residues" evidence="1">
    <location>
        <begin position="944"/>
        <end position="958"/>
    </location>
</feature>
<comment type="caution">
    <text evidence="3">The sequence shown here is derived from an EMBL/GenBank/DDBJ whole genome shotgun (WGS) entry which is preliminary data.</text>
</comment>
<sequence length="1008" mass="102490">MTAGPVIGGIVVSLLCGLCVGCGYGAKHHHDRYLAAAARREALEAAAAGAGNHRDTLHMTRPIRLDSAGSGQNFQDTAPRPTPPMTYSKNKESGSKKKKMEARQRSEEDGEIGEAAETTRQMDRERGRTRRREGAHTGATTTAATTTASASAGANGNASATARRASDNISGANTNNDRAPYANSRTTNRRSTGAAVEAPAPPVPGRAQTPIPMLGMGLGFAVDDRAPLPSRAAAGGPAGGSTTASRPWRPGLLTETTTPSHRRRHRPALSRGSTGAGSEISASRDATPPPPYSAVFPAAPSPGGVQPAGAAAAAAVRAALVGGAVGGGVRGSFPDGRPSGSGSGSGAGAAVVVVVAEGRDDDNATAATAAAASSSAPSGSPGVAGERIQRRMTNLMRDLEQCANAVDTWVQTTRGEADGMAARTAGRRRRRGTASGRSKSGSGAGGAGGGGRKARRRHTSRFGGCRTGFGGLGLGLLPHSEGEEDTGATSATDVGSAGASIAVSETGSLDGGSRASGLGSEVGAAHGVGLGPGEHSYRTEKETQREDAERRAAVAWGWGEDGSRREEAKESQAHAAAMSWARIGRFVPGREEGLGRGEVGSTPGGGDGASRTARGSRGKRGGGDSYAGANADGAETAMPTTPGKVLTKFPSPPYLQLLPSSMPRDAESGGRGGSAGFSPNSGDRLGIPGPPFPGPVRTRGWDIITPSTRGRNPNIAVHSDDGFEQVDLTSPGQSQAHLLPQGISETSPSHRWMTSSPASPYGGRIISILPHAPDTATGLRFVEDELLLVDGHSSPSSAALSPSSGGIQKLDTSATAVIVLGTPTSPTSPNVSRGHNRSSFRHIRTSTKKGGGDHGAAGGDGSSVYGDVRVEERPITPSSSEDETGYHEFEMGGKPSGGLSPVPRPQQLQRHWSENKNEDEGEEEGGVGGIKQVGGGGGNGSMDGDVDSDGDEENDEGDGGGVDGNGLDRDFKGEGENTRQNTSKRIFRGVSDFGTGGGSDKCQRVEMC</sequence>
<evidence type="ECO:0000313" key="3">
    <source>
        <dbReference type="EMBL" id="KAJ2898934.1"/>
    </source>
</evidence>
<feature type="compositionally biased region" description="Polar residues" evidence="1">
    <location>
        <begin position="822"/>
        <end position="833"/>
    </location>
</feature>
<feature type="region of interest" description="Disordered" evidence="1">
    <location>
        <begin position="417"/>
        <end position="465"/>
    </location>
</feature>
<feature type="compositionally biased region" description="Low complexity" evidence="1">
    <location>
        <begin position="228"/>
        <end position="246"/>
    </location>
</feature>
<dbReference type="AlphaFoldDB" id="A0AAD5WQK6"/>
<organism evidence="3 4">
    <name type="scientific">Zalerion maritima</name>
    <dbReference type="NCBI Taxonomy" id="339359"/>
    <lineage>
        <taxon>Eukaryota</taxon>
        <taxon>Fungi</taxon>
        <taxon>Dikarya</taxon>
        <taxon>Ascomycota</taxon>
        <taxon>Pezizomycotina</taxon>
        <taxon>Sordariomycetes</taxon>
        <taxon>Lulworthiomycetidae</taxon>
        <taxon>Lulworthiales</taxon>
        <taxon>Lulworthiaceae</taxon>
        <taxon>Zalerion</taxon>
    </lineage>
</organism>
<name>A0AAD5WQK6_9PEZI</name>
<reference evidence="3" key="1">
    <citation type="submission" date="2022-07" db="EMBL/GenBank/DDBJ databases">
        <title>Draft genome sequence of Zalerion maritima ATCC 34329, a (micro)plastics degrading marine fungus.</title>
        <authorList>
            <person name="Paco A."/>
            <person name="Goncalves M.F.M."/>
            <person name="Rocha-Santos T.A.P."/>
            <person name="Alves A."/>
        </authorList>
    </citation>
    <scope>NUCLEOTIDE SEQUENCE</scope>
    <source>
        <strain evidence="3">ATCC 34329</strain>
    </source>
</reference>
<feature type="region of interest" description="Disordered" evidence="1">
    <location>
        <begin position="589"/>
        <end position="697"/>
    </location>
</feature>
<feature type="compositionally biased region" description="Basic residues" evidence="1">
    <location>
        <begin position="834"/>
        <end position="847"/>
    </location>
</feature>
<keyword evidence="2" id="KW-0732">Signal</keyword>
<feature type="compositionally biased region" description="Polar residues" evidence="1">
    <location>
        <begin position="167"/>
        <end position="191"/>
    </location>
</feature>
<evidence type="ECO:0000256" key="1">
    <source>
        <dbReference type="SAM" id="MobiDB-lite"/>
    </source>
</evidence>
<feature type="compositionally biased region" description="Low complexity" evidence="1">
    <location>
        <begin position="365"/>
        <end position="381"/>
    </location>
</feature>